<dbReference type="OrthoDB" id="7337456at2"/>
<dbReference type="RefSeq" id="WP_021133056.1">
    <property type="nucleotide sequence ID" value="NZ_AQPH01000063.1"/>
</dbReference>
<dbReference type="InterPro" id="IPR009003">
    <property type="entry name" value="Peptidase_S1_PA"/>
</dbReference>
<proteinExistence type="predicted"/>
<dbReference type="Pfam" id="PF13365">
    <property type="entry name" value="Trypsin_2"/>
    <property type="match status" value="1"/>
</dbReference>
<dbReference type="SUPFAM" id="SSF50494">
    <property type="entry name" value="Trypsin-like serine proteases"/>
    <property type="match status" value="1"/>
</dbReference>
<protein>
    <recommendedName>
        <fullName evidence="3">Serine protease</fullName>
    </recommendedName>
</protein>
<feature type="non-terminal residue" evidence="1">
    <location>
        <position position="290"/>
    </location>
</feature>
<evidence type="ECO:0000313" key="2">
    <source>
        <dbReference type="Proteomes" id="UP000015350"/>
    </source>
</evidence>
<evidence type="ECO:0000313" key="1">
    <source>
        <dbReference type="EMBL" id="EPY00897.1"/>
    </source>
</evidence>
<name>S9S4K4_MAGFU</name>
<dbReference type="Proteomes" id="UP000015350">
    <property type="component" value="Unassembled WGS sequence"/>
</dbReference>
<gene>
    <name evidence="1" type="ORF">K678_13835</name>
</gene>
<dbReference type="AlphaFoldDB" id="S9S4K4"/>
<comment type="caution">
    <text evidence="1">The sequence shown here is derived from an EMBL/GenBank/DDBJ whole genome shotgun (WGS) entry which is preliminary data.</text>
</comment>
<sequence length="290" mass="30948">MVSRRLAVLGLGSVALASLSRRSLWDNPEGDDVLAADPGMEGRTRGFAQLCDSDPWVAASGRTCGRVITYGAGVEGRGSCVLLDRFGTVALTTHQVEDWLSGDGARTVESMLRFSPRPGEIVETPGLAGVRMHEGLDLAFATIDPAFVARAGLRPVVWGTVPNTVAELDIIAVGWAHGHDQLHAARGVCRRFHDIDQEEYTSLGKSGSSGRFFCKVEARLDAHPGMSGGAVFSGGALVGIDNANGPADDIPNLRFTPSWAVWDGYRKLYPERAAEAEFAPGPRLDLQPIP</sequence>
<evidence type="ECO:0008006" key="3">
    <source>
        <dbReference type="Google" id="ProtNLM"/>
    </source>
</evidence>
<dbReference type="STRING" id="1316936.K678_13835"/>
<dbReference type="EMBL" id="AQPH01000063">
    <property type="protein sequence ID" value="EPY00897.1"/>
    <property type="molecule type" value="Genomic_DNA"/>
</dbReference>
<reference evidence="1 2" key="1">
    <citation type="submission" date="2013-04" db="EMBL/GenBank/DDBJ databases">
        <authorList>
            <person name="Kuznetsov B."/>
            <person name="Ivanovsky R."/>
        </authorList>
    </citation>
    <scope>NUCLEOTIDE SEQUENCE [LARGE SCALE GENOMIC DNA]</scope>
    <source>
        <strain evidence="1 2">MGU-K5</strain>
    </source>
</reference>
<organism evidence="1 2">
    <name type="scientific">Magnetospirillum fulvum MGU-K5</name>
    <dbReference type="NCBI Taxonomy" id="1316936"/>
    <lineage>
        <taxon>Bacteria</taxon>
        <taxon>Pseudomonadati</taxon>
        <taxon>Pseudomonadota</taxon>
        <taxon>Alphaproteobacteria</taxon>
        <taxon>Rhodospirillales</taxon>
        <taxon>Rhodospirillaceae</taxon>
        <taxon>Magnetospirillum</taxon>
    </lineage>
</organism>
<accession>S9S4K4</accession>